<dbReference type="PANTHER" id="PTHR30344">
    <property type="entry name" value="6-PHOSPHOGLUCONOLACTONASE-RELATED"/>
    <property type="match status" value="1"/>
</dbReference>
<proteinExistence type="inferred from homology"/>
<dbReference type="EMBL" id="NWVC01000002">
    <property type="protein sequence ID" value="PCG15058.1"/>
    <property type="molecule type" value="Genomic_DNA"/>
</dbReference>
<protein>
    <submittedName>
        <fullName evidence="5">6-phosphogluconolactonase</fullName>
    </submittedName>
</protein>
<reference evidence="5 6" key="1">
    <citation type="submission" date="2017-09" db="EMBL/GenBank/DDBJ databases">
        <title>Sphingomonas adhaesiva DSM 7418, whole genome shotgun sequence.</title>
        <authorList>
            <person name="Feng G."/>
            <person name="Zhu H."/>
        </authorList>
    </citation>
    <scope>NUCLEOTIDE SEQUENCE [LARGE SCALE GENOMIC DNA]</scope>
    <source>
        <strain evidence="5 6">DSM 7418</strain>
    </source>
</reference>
<evidence type="ECO:0000256" key="2">
    <source>
        <dbReference type="ARBA" id="ARBA00022526"/>
    </source>
</evidence>
<dbReference type="InterPro" id="IPR011048">
    <property type="entry name" value="Haem_d1_sf"/>
</dbReference>
<dbReference type="GO" id="GO:0017057">
    <property type="term" value="F:6-phosphogluconolactonase activity"/>
    <property type="evidence" value="ECO:0007669"/>
    <property type="project" value="TreeGrafter"/>
</dbReference>
<name>A0A2A4IA82_9SPHN</name>
<dbReference type="Proteomes" id="UP000218323">
    <property type="component" value="Unassembled WGS sequence"/>
</dbReference>
<feature type="signal peptide" evidence="4">
    <location>
        <begin position="1"/>
        <end position="24"/>
    </location>
</feature>
<feature type="compositionally biased region" description="Polar residues" evidence="3">
    <location>
        <begin position="145"/>
        <end position="157"/>
    </location>
</feature>
<organism evidence="5 6">
    <name type="scientific">Sphingomonas adhaesiva</name>
    <dbReference type="NCBI Taxonomy" id="28212"/>
    <lineage>
        <taxon>Bacteria</taxon>
        <taxon>Pseudomonadati</taxon>
        <taxon>Pseudomonadota</taxon>
        <taxon>Alphaproteobacteria</taxon>
        <taxon>Sphingomonadales</taxon>
        <taxon>Sphingomonadaceae</taxon>
        <taxon>Sphingomonas</taxon>
    </lineage>
</organism>
<dbReference type="SUPFAM" id="SSF51004">
    <property type="entry name" value="C-terminal (heme d1) domain of cytochrome cd1-nitrite reductase"/>
    <property type="match status" value="1"/>
</dbReference>
<evidence type="ECO:0000256" key="3">
    <source>
        <dbReference type="SAM" id="MobiDB-lite"/>
    </source>
</evidence>
<evidence type="ECO:0000256" key="1">
    <source>
        <dbReference type="ARBA" id="ARBA00005564"/>
    </source>
</evidence>
<dbReference type="Pfam" id="PF10282">
    <property type="entry name" value="Lactonase"/>
    <property type="match status" value="1"/>
</dbReference>
<dbReference type="PANTHER" id="PTHR30344:SF1">
    <property type="entry name" value="6-PHOSPHOGLUCONOLACTONASE"/>
    <property type="match status" value="1"/>
</dbReference>
<dbReference type="Gene3D" id="2.130.10.10">
    <property type="entry name" value="YVTN repeat-like/Quinoprotein amine dehydrogenase"/>
    <property type="match status" value="1"/>
</dbReference>
<feature type="chain" id="PRO_5012155682" evidence="4">
    <location>
        <begin position="25"/>
        <end position="359"/>
    </location>
</feature>
<dbReference type="InterPro" id="IPR019405">
    <property type="entry name" value="Lactonase_7-beta_prop"/>
</dbReference>
<dbReference type="PROSITE" id="PS51318">
    <property type="entry name" value="TAT"/>
    <property type="match status" value="1"/>
</dbReference>
<keyword evidence="6" id="KW-1185">Reference proteome</keyword>
<dbReference type="InterPro" id="IPR015943">
    <property type="entry name" value="WD40/YVTN_repeat-like_dom_sf"/>
</dbReference>
<comment type="similarity">
    <text evidence="1">Belongs to the cycloisomerase 2 family.</text>
</comment>
<dbReference type="GO" id="GO:0005829">
    <property type="term" value="C:cytosol"/>
    <property type="evidence" value="ECO:0007669"/>
    <property type="project" value="TreeGrafter"/>
</dbReference>
<dbReference type="RefSeq" id="WP_066708526.1">
    <property type="nucleotide sequence ID" value="NZ_JBHIWA010000001.1"/>
</dbReference>
<dbReference type="GO" id="GO:0006006">
    <property type="term" value="P:glucose metabolic process"/>
    <property type="evidence" value="ECO:0007669"/>
    <property type="project" value="UniProtKB-KW"/>
</dbReference>
<keyword evidence="4" id="KW-0732">Signal</keyword>
<evidence type="ECO:0000313" key="6">
    <source>
        <dbReference type="Proteomes" id="UP000218323"/>
    </source>
</evidence>
<dbReference type="InterPro" id="IPR050282">
    <property type="entry name" value="Cycloisomerase_2"/>
</dbReference>
<feature type="region of interest" description="Disordered" evidence="3">
    <location>
        <begin position="133"/>
        <end position="161"/>
    </location>
</feature>
<evidence type="ECO:0000313" key="5">
    <source>
        <dbReference type="EMBL" id="PCG15058.1"/>
    </source>
</evidence>
<dbReference type="InterPro" id="IPR006311">
    <property type="entry name" value="TAT_signal"/>
</dbReference>
<accession>A0A2A4IA82</accession>
<evidence type="ECO:0000256" key="4">
    <source>
        <dbReference type="SAM" id="SignalP"/>
    </source>
</evidence>
<keyword evidence="2" id="KW-0119">Carbohydrate metabolism</keyword>
<comment type="caution">
    <text evidence="5">The sequence shown here is derived from an EMBL/GenBank/DDBJ whole genome shotgun (WGS) entry which is preliminary data.</text>
</comment>
<dbReference type="AlphaFoldDB" id="A0A2A4IA82"/>
<keyword evidence="2" id="KW-0313">Glucose metabolism</keyword>
<sequence length="359" mass="37447">MTTRRDLLGGLAATTLLPALPARARSAALPALIAGTYANEGGAGLYTLAPAGAGWRVGPAAPLTGISFGVTHGAHRYLAKEQAKGRLIVTDRRARVLADVASGGDDPCHVAVSPDARALAVANYSSGTVSVWPLGRDGRPGAPTVRQQHGTGPNTDRQAGPHAHWVGFTRDARRLHAVDLGADAIFAYDIAGAVPGQPRVAWRAPAGAGPRHLAHHPRLPIAYVVTELGNTLVTLDAHTDGTFATRSTQSLLPAGFSGASFAAHLAIDARGRRLYASNRGHDSVAVFDLAADGTPRLIQHIASGGHWPRFFLLLEDQARCLVANERSGTVAVFRILPDGRLAATGQVLAVPGVVFLDRA</sequence>
<gene>
    <name evidence="5" type="ORF">COA07_05780</name>
</gene>